<comment type="similarity">
    <text evidence="3">Belongs to the WD repeat PROPPIN family.</text>
</comment>
<dbReference type="SUPFAM" id="SSF50978">
    <property type="entry name" value="WD40 repeat-like"/>
    <property type="match status" value="1"/>
</dbReference>
<dbReference type="InterPro" id="IPR015943">
    <property type="entry name" value="WD40/YVTN_repeat-like_dom_sf"/>
</dbReference>
<name>A0A137P4K5_CONC2</name>
<dbReference type="InterPro" id="IPR048720">
    <property type="entry name" value="PROPPIN"/>
</dbReference>
<dbReference type="Pfam" id="PF21032">
    <property type="entry name" value="PROPPIN"/>
    <property type="match status" value="1"/>
</dbReference>
<dbReference type="Gene3D" id="2.130.10.10">
    <property type="entry name" value="YVTN repeat-like/Quinoprotein amine dehydrogenase"/>
    <property type="match status" value="1"/>
</dbReference>
<dbReference type="OMA" id="GGPQCMC"/>
<keyword evidence="1" id="KW-0853">WD repeat</keyword>
<dbReference type="InterPro" id="IPR036322">
    <property type="entry name" value="WD40_repeat_dom_sf"/>
</dbReference>
<keyword evidence="5" id="KW-1185">Reference proteome</keyword>
<organism evidence="4 5">
    <name type="scientific">Conidiobolus coronatus (strain ATCC 28846 / CBS 209.66 / NRRL 28638)</name>
    <name type="common">Delacroixia coronata</name>
    <dbReference type="NCBI Taxonomy" id="796925"/>
    <lineage>
        <taxon>Eukaryota</taxon>
        <taxon>Fungi</taxon>
        <taxon>Fungi incertae sedis</taxon>
        <taxon>Zoopagomycota</taxon>
        <taxon>Entomophthoromycotina</taxon>
        <taxon>Entomophthoromycetes</taxon>
        <taxon>Entomophthorales</taxon>
        <taxon>Ancylistaceae</taxon>
        <taxon>Conidiobolus</taxon>
    </lineage>
</organism>
<dbReference type="InterPro" id="IPR001680">
    <property type="entry name" value="WD40_rpt"/>
</dbReference>
<reference evidence="4 5" key="1">
    <citation type="journal article" date="2015" name="Genome Biol. Evol.">
        <title>Phylogenomic analyses indicate that early fungi evolved digesting cell walls of algal ancestors of land plants.</title>
        <authorList>
            <person name="Chang Y."/>
            <person name="Wang S."/>
            <person name="Sekimoto S."/>
            <person name="Aerts A.L."/>
            <person name="Choi C."/>
            <person name="Clum A."/>
            <person name="LaButti K.M."/>
            <person name="Lindquist E.A."/>
            <person name="Yee Ngan C."/>
            <person name="Ohm R.A."/>
            <person name="Salamov A.A."/>
            <person name="Grigoriev I.V."/>
            <person name="Spatafora J.W."/>
            <person name="Berbee M.L."/>
        </authorList>
    </citation>
    <scope>NUCLEOTIDE SEQUENCE [LARGE SCALE GENOMIC DNA]</scope>
    <source>
        <strain evidence="4 5">NRRL 28638</strain>
    </source>
</reference>
<evidence type="ECO:0000256" key="3">
    <source>
        <dbReference type="ARBA" id="ARBA00025740"/>
    </source>
</evidence>
<sequence>MIINNAYSPQDLLLYLNYNQDFGCFSVGLENGFRIFNCDPVKEKMRKEFEDGGGIGLVEMLFRCNYLGLVGGGRNPKFPPNKVIIWDDLKGKPVVELEFRSVVRNVKLRRDRIVAILSNKVFVYTFGASPQKLFTLETYNNDKGLVAVSTSNHSAVMAIPGRQKGVVQIVNLNTAGHPTSFSLSEPYPASNPVITLISAHTTQLSFIALNAEGTRLATASEKGTLVRVFETSNGRLLHELRRGVDRADIFSISFNSNSTRLCVSSDKGTVHIFNLDGDASHDVPFSDEQSMASSFNSSLSNQDHSLSSSIGNRHSSFSFMKDLLPKYFSSQWSFAHFRVNNEVKCICAFSPEHDSNQLTVLCADGGYYKVCFDPIKGGECERISYRKFLSDLSND</sequence>
<protein>
    <submittedName>
        <fullName evidence="4">WD40 repeat-like protein</fullName>
    </submittedName>
</protein>
<keyword evidence="2" id="KW-0677">Repeat</keyword>
<proteinExistence type="inferred from homology"/>
<evidence type="ECO:0000313" key="4">
    <source>
        <dbReference type="EMBL" id="KXN69960.1"/>
    </source>
</evidence>
<dbReference type="OrthoDB" id="1667587at2759"/>
<evidence type="ECO:0000256" key="2">
    <source>
        <dbReference type="ARBA" id="ARBA00022737"/>
    </source>
</evidence>
<dbReference type="Proteomes" id="UP000070444">
    <property type="component" value="Unassembled WGS sequence"/>
</dbReference>
<dbReference type="EMBL" id="KQ964517">
    <property type="protein sequence ID" value="KXN69960.1"/>
    <property type="molecule type" value="Genomic_DNA"/>
</dbReference>
<dbReference type="SMART" id="SM00320">
    <property type="entry name" value="WD40"/>
    <property type="match status" value="2"/>
</dbReference>
<accession>A0A137P4K5</accession>
<evidence type="ECO:0000256" key="1">
    <source>
        <dbReference type="ARBA" id="ARBA00022574"/>
    </source>
</evidence>
<dbReference type="AlphaFoldDB" id="A0A137P4K5"/>
<evidence type="ECO:0000313" key="5">
    <source>
        <dbReference type="Proteomes" id="UP000070444"/>
    </source>
</evidence>
<dbReference type="GO" id="GO:0005737">
    <property type="term" value="C:cytoplasm"/>
    <property type="evidence" value="ECO:0007669"/>
    <property type="project" value="UniProtKB-ARBA"/>
</dbReference>
<dbReference type="PANTHER" id="PTHR11227">
    <property type="entry name" value="WD-REPEAT PROTEIN INTERACTING WITH PHOSPHOINOSIDES WIPI -RELATED"/>
    <property type="match status" value="1"/>
</dbReference>
<dbReference type="STRING" id="796925.A0A137P4K5"/>
<gene>
    <name evidence="4" type="ORF">CONCODRAFT_81878</name>
</gene>